<dbReference type="GO" id="GO:0005886">
    <property type="term" value="C:plasma membrane"/>
    <property type="evidence" value="ECO:0007669"/>
    <property type="project" value="TreeGrafter"/>
</dbReference>
<dbReference type="PANTHER" id="PTHR11972:SF69">
    <property type="entry name" value="FERRIC REDUCTION OXIDASE 6-RELATED"/>
    <property type="match status" value="1"/>
</dbReference>
<dbReference type="AlphaFoldDB" id="A0A6A5BNJ3"/>
<evidence type="ECO:0000259" key="9">
    <source>
        <dbReference type="PROSITE" id="PS51384"/>
    </source>
</evidence>
<evidence type="ECO:0000256" key="1">
    <source>
        <dbReference type="ARBA" id="ARBA00004141"/>
    </source>
</evidence>
<keyword evidence="5 6" id="KW-0472">Membrane</keyword>
<dbReference type="InterPro" id="IPR013112">
    <property type="entry name" value="FAD-bd_8"/>
</dbReference>
<dbReference type="OMA" id="MEQHRIF"/>
<evidence type="ECO:0008006" key="12">
    <source>
        <dbReference type="Google" id="ProtNLM"/>
    </source>
</evidence>
<feature type="transmembrane region" description="Helical" evidence="6">
    <location>
        <begin position="336"/>
        <end position="354"/>
    </location>
</feature>
<keyword evidence="2 6" id="KW-0812">Transmembrane</keyword>
<feature type="transmembrane region" description="Helical" evidence="6">
    <location>
        <begin position="260"/>
        <end position="284"/>
    </location>
</feature>
<dbReference type="InterPro" id="IPR005018">
    <property type="entry name" value="DOMON_domain"/>
</dbReference>
<dbReference type="EMBL" id="VFQX01000048">
    <property type="protein sequence ID" value="KAF0975155.1"/>
    <property type="molecule type" value="Genomic_DNA"/>
</dbReference>
<dbReference type="InterPro" id="IPR045266">
    <property type="entry name" value="DOH_DOMON"/>
</dbReference>
<dbReference type="Pfam" id="PF03351">
    <property type="entry name" value="DOMON"/>
    <property type="match status" value="1"/>
</dbReference>
<dbReference type="CDD" id="cd09631">
    <property type="entry name" value="DOMON_DOH"/>
    <property type="match status" value="1"/>
</dbReference>
<keyword evidence="11" id="KW-1185">Reference proteome</keyword>
<dbReference type="RefSeq" id="XP_044559868.1">
    <property type="nucleotide sequence ID" value="XM_044709484.1"/>
</dbReference>
<dbReference type="VEuPathDB" id="AmoebaDB:FDP41_005908"/>
<dbReference type="PROSITE" id="PS51384">
    <property type="entry name" value="FAD_FR"/>
    <property type="match status" value="1"/>
</dbReference>
<evidence type="ECO:0000256" key="3">
    <source>
        <dbReference type="ARBA" id="ARBA00022989"/>
    </source>
</evidence>
<dbReference type="InterPro" id="IPR013121">
    <property type="entry name" value="Fe_red_NAD-bd_6"/>
</dbReference>
<feature type="transmembrane region" description="Helical" evidence="6">
    <location>
        <begin position="428"/>
        <end position="449"/>
    </location>
</feature>
<dbReference type="SFLD" id="SFLDG01168">
    <property type="entry name" value="Ferric_reductase_subgroup_(FRE"/>
    <property type="match status" value="1"/>
</dbReference>
<feature type="domain" description="DOMON" evidence="8">
    <location>
        <begin position="36"/>
        <end position="158"/>
    </location>
</feature>
<gene>
    <name evidence="10" type="ORF">FDP41_005908</name>
</gene>
<comment type="subcellular location">
    <subcellularLocation>
        <location evidence="1">Membrane</location>
        <topology evidence="1">Multi-pass membrane protein</topology>
    </subcellularLocation>
</comment>
<evidence type="ECO:0000313" key="11">
    <source>
        <dbReference type="Proteomes" id="UP000444721"/>
    </source>
</evidence>
<dbReference type="SUPFAM" id="SSF52343">
    <property type="entry name" value="Ferredoxin reductase-like, C-terminal NADP-linked domain"/>
    <property type="match status" value="1"/>
</dbReference>
<dbReference type="SMART" id="SM00664">
    <property type="entry name" value="DoH"/>
    <property type="match status" value="1"/>
</dbReference>
<keyword evidence="3 6" id="KW-1133">Transmembrane helix</keyword>
<dbReference type="InterPro" id="IPR013130">
    <property type="entry name" value="Fe3_Rdtase_TM_dom"/>
</dbReference>
<feature type="domain" description="FAD-binding FR-type" evidence="9">
    <location>
        <begin position="450"/>
        <end position="568"/>
    </location>
</feature>
<accession>A0A6A5BNJ3</accession>
<dbReference type="OrthoDB" id="167398at2759"/>
<dbReference type="GeneID" id="68113126"/>
<feature type="chain" id="PRO_5025496498" description="FAD-binding FR-type domain-containing protein" evidence="7">
    <location>
        <begin position="17"/>
        <end position="724"/>
    </location>
</feature>
<evidence type="ECO:0000313" key="10">
    <source>
        <dbReference type="EMBL" id="KAF0975155.1"/>
    </source>
</evidence>
<dbReference type="PROSITE" id="PS50836">
    <property type="entry name" value="DOMON"/>
    <property type="match status" value="1"/>
</dbReference>
<keyword evidence="7" id="KW-0732">Signal</keyword>
<evidence type="ECO:0000256" key="4">
    <source>
        <dbReference type="ARBA" id="ARBA00023002"/>
    </source>
</evidence>
<dbReference type="VEuPathDB" id="AmoebaDB:NF0084390"/>
<dbReference type="GO" id="GO:0016491">
    <property type="term" value="F:oxidoreductase activity"/>
    <property type="evidence" value="ECO:0007669"/>
    <property type="project" value="UniProtKB-KW"/>
</dbReference>
<dbReference type="Pfam" id="PF01794">
    <property type="entry name" value="Ferric_reduct"/>
    <property type="match status" value="1"/>
</dbReference>
<dbReference type="InterPro" id="IPR039261">
    <property type="entry name" value="FNR_nucleotide-bd"/>
</dbReference>
<feature type="transmembrane region" description="Helical" evidence="6">
    <location>
        <begin position="304"/>
        <end position="324"/>
    </location>
</feature>
<evidence type="ECO:0000256" key="6">
    <source>
        <dbReference type="SAM" id="Phobius"/>
    </source>
</evidence>
<comment type="caution">
    <text evidence="10">The sequence shown here is derived from an EMBL/GenBank/DDBJ whole genome shotgun (WGS) entry which is preliminary data.</text>
</comment>
<proteinExistence type="predicted"/>
<feature type="transmembrane region" description="Helical" evidence="6">
    <location>
        <begin position="366"/>
        <end position="390"/>
    </location>
</feature>
<name>A0A6A5BNJ3_NAEFO</name>
<dbReference type="Pfam" id="PF08030">
    <property type="entry name" value="NAD_binding_6"/>
    <property type="match status" value="1"/>
</dbReference>
<keyword evidence="4" id="KW-0560">Oxidoreductase</keyword>
<evidence type="ECO:0000259" key="8">
    <source>
        <dbReference type="PROSITE" id="PS50836"/>
    </source>
</evidence>
<dbReference type="PANTHER" id="PTHR11972">
    <property type="entry name" value="NADPH OXIDASE"/>
    <property type="match status" value="1"/>
</dbReference>
<dbReference type="VEuPathDB" id="AmoebaDB:NfTy_044230"/>
<dbReference type="Gene3D" id="3.40.50.80">
    <property type="entry name" value="Nucleotide-binding domain of ferredoxin-NADP reductase (FNR) module"/>
    <property type="match status" value="1"/>
</dbReference>
<feature type="transmembrane region" description="Helical" evidence="6">
    <location>
        <begin position="402"/>
        <end position="422"/>
    </location>
</feature>
<dbReference type="SFLD" id="SFLDS00052">
    <property type="entry name" value="Ferric_Reductase_Domain"/>
    <property type="match status" value="1"/>
</dbReference>
<feature type="transmembrane region" description="Helical" evidence="6">
    <location>
        <begin position="204"/>
        <end position="226"/>
    </location>
</feature>
<reference evidence="10 11" key="1">
    <citation type="journal article" date="2019" name="Sci. Rep.">
        <title>Nanopore sequencing improves the draft genome of the human pathogenic amoeba Naegleria fowleri.</title>
        <authorList>
            <person name="Liechti N."/>
            <person name="Schurch N."/>
            <person name="Bruggmann R."/>
            <person name="Wittwer M."/>
        </authorList>
    </citation>
    <scope>NUCLEOTIDE SEQUENCE [LARGE SCALE GENOMIC DNA]</scope>
    <source>
        <strain evidence="10 11">ATCC 30894</strain>
    </source>
</reference>
<feature type="transmembrane region" description="Helical" evidence="6">
    <location>
        <begin position="572"/>
        <end position="591"/>
    </location>
</feature>
<dbReference type="Proteomes" id="UP000444721">
    <property type="component" value="Unassembled WGS sequence"/>
</dbReference>
<evidence type="ECO:0000256" key="2">
    <source>
        <dbReference type="ARBA" id="ARBA00022692"/>
    </source>
</evidence>
<dbReference type="Pfam" id="PF08022">
    <property type="entry name" value="FAD_binding_8"/>
    <property type="match status" value="1"/>
</dbReference>
<dbReference type="InterPro" id="IPR017927">
    <property type="entry name" value="FAD-bd_FR_type"/>
</dbReference>
<evidence type="ECO:0000256" key="7">
    <source>
        <dbReference type="SAM" id="SignalP"/>
    </source>
</evidence>
<evidence type="ECO:0000256" key="5">
    <source>
        <dbReference type="ARBA" id="ARBA00023136"/>
    </source>
</evidence>
<dbReference type="InterPro" id="IPR050369">
    <property type="entry name" value="RBOH/FRE"/>
</dbReference>
<sequence>MRILSLFILFLTLVQANSGLVNTSDYPKINSFLSMDGFSLYWKINSNDSSMIDFGIIVKGCSNGWVGLGIDHDPSSGMLNADTVMARFTNNKIDIVDMFMTGLGNAPIPDPIDNLLNKDGAVSGGDLHVKFSRKLNTGDTARDKIIRNETMRFSYAYLKSSNSFSDVHETRDKFTANLLQYVGTNSTSEKQNPTLNSTPNYINFHLIVTGVLFFTMLGVGLLFTFLPIMANPNAFTDLFLYRRLLPLIKNRYIGSVLNPLLELSIGEFLLVVTYWLIIITWAIYGGLNATSFPVGRAFAYVNVWNFSLILFPVSRYSVLLALFGISFERAVKFHKWIGRSTFIFVTCHFIAMLVENAMTGNAAYLWSMSTISYPLLGFIAWCLMGILGLMTFETIRRKCWELFYYSHVIIALTVVALVIAHGRGWIMTLPYMACSILLYLFDLSFRWFFGFGVPTKLVRMKYDDQAKVTVLTFQKRFMTFLNIGANMNAGGFVFVYIPRVNPFGFHPFTMSSCKKLQENGLYEFTCHVRNLERGYSKRLAELAKKLENTSVENVSVRVEGVYGNLSIPLRKYQTVVLIAGGIGVTFVNSVLEGIIQREDHKHQTVHVWWSLRQPAMIDLFPVLREDGINNQQCANIRKQFFITTQQTEMSDSKKIAITSNPHVVLGKMDVKKLLESVKQASNHERIIGVFVCGTNGLIVDVLNATRELSDFRTRFHLHKETFEL</sequence>
<protein>
    <recommendedName>
        <fullName evidence="12">FAD-binding FR-type domain-containing protein</fullName>
    </recommendedName>
</protein>
<dbReference type="CDD" id="cd06186">
    <property type="entry name" value="NOX_Duox_like_FAD_NADP"/>
    <property type="match status" value="1"/>
</dbReference>
<feature type="signal peptide" evidence="7">
    <location>
        <begin position="1"/>
        <end position="16"/>
    </location>
</feature>
<feature type="transmembrane region" description="Helical" evidence="6">
    <location>
        <begin position="477"/>
        <end position="497"/>
    </location>
</feature>
<organism evidence="10 11">
    <name type="scientific">Naegleria fowleri</name>
    <name type="common">Brain eating amoeba</name>
    <dbReference type="NCBI Taxonomy" id="5763"/>
    <lineage>
        <taxon>Eukaryota</taxon>
        <taxon>Discoba</taxon>
        <taxon>Heterolobosea</taxon>
        <taxon>Tetramitia</taxon>
        <taxon>Eutetramitia</taxon>
        <taxon>Vahlkampfiidae</taxon>
        <taxon>Naegleria</taxon>
    </lineage>
</organism>